<dbReference type="AlphaFoldDB" id="A0A839UK06"/>
<dbReference type="GO" id="GO:0043138">
    <property type="term" value="F:3'-5' DNA helicase activity"/>
    <property type="evidence" value="ECO:0007669"/>
    <property type="project" value="UniProtKB-EC"/>
</dbReference>
<keyword evidence="3" id="KW-0227">DNA damage</keyword>
<dbReference type="GO" id="GO:0033202">
    <property type="term" value="C:DNA helicase complex"/>
    <property type="evidence" value="ECO:0007669"/>
    <property type="project" value="TreeGrafter"/>
</dbReference>
<evidence type="ECO:0000256" key="6">
    <source>
        <dbReference type="ARBA" id="ARBA00022839"/>
    </source>
</evidence>
<proteinExistence type="predicted"/>
<dbReference type="GO" id="GO:0000725">
    <property type="term" value="P:recombinational repair"/>
    <property type="evidence" value="ECO:0007669"/>
    <property type="project" value="TreeGrafter"/>
</dbReference>
<feature type="binding site" evidence="15">
    <location>
        <begin position="24"/>
        <end position="31"/>
    </location>
    <ligand>
        <name>ATP</name>
        <dbReference type="ChEBI" id="CHEBI:30616"/>
    </ligand>
</feature>
<dbReference type="RefSeq" id="WP_183909667.1">
    <property type="nucleotide sequence ID" value="NZ_JACHXZ010000002.1"/>
</dbReference>
<dbReference type="InterPro" id="IPR000212">
    <property type="entry name" value="DNA_helicase_UvrD/REP"/>
</dbReference>
<comment type="catalytic activity">
    <reaction evidence="11">
        <text>Couples ATP hydrolysis with the unwinding of duplex DNA by translocating in the 3'-5' direction.</text>
        <dbReference type="EC" id="5.6.2.4"/>
    </reaction>
</comment>
<gene>
    <name evidence="19" type="ORF">FHS30_001366</name>
</gene>
<dbReference type="InterPro" id="IPR014017">
    <property type="entry name" value="DNA_helicase_UvrD-like_C"/>
</dbReference>
<dbReference type="EC" id="5.6.2.4" evidence="12"/>
<evidence type="ECO:0000313" key="20">
    <source>
        <dbReference type="Proteomes" id="UP000559987"/>
    </source>
</evidence>
<keyword evidence="20" id="KW-1185">Reference proteome</keyword>
<evidence type="ECO:0000313" key="19">
    <source>
        <dbReference type="EMBL" id="MBB3168182.1"/>
    </source>
</evidence>
<keyword evidence="10" id="KW-0413">Isomerase</keyword>
<dbReference type="InterPro" id="IPR011335">
    <property type="entry name" value="Restrct_endonuc-II-like"/>
</dbReference>
<evidence type="ECO:0000256" key="7">
    <source>
        <dbReference type="ARBA" id="ARBA00022840"/>
    </source>
</evidence>
<comment type="catalytic activity">
    <reaction evidence="14">
        <text>ATP + H2O = ADP + phosphate + H(+)</text>
        <dbReference type="Rhea" id="RHEA:13065"/>
        <dbReference type="ChEBI" id="CHEBI:15377"/>
        <dbReference type="ChEBI" id="CHEBI:15378"/>
        <dbReference type="ChEBI" id="CHEBI:30616"/>
        <dbReference type="ChEBI" id="CHEBI:43474"/>
        <dbReference type="ChEBI" id="CHEBI:456216"/>
        <dbReference type="EC" id="5.6.2.4"/>
    </reaction>
</comment>
<dbReference type="Pfam" id="PF13361">
    <property type="entry name" value="UvrD_C"/>
    <property type="match status" value="2"/>
</dbReference>
<dbReference type="PANTHER" id="PTHR11070:SF2">
    <property type="entry name" value="ATP-DEPENDENT DNA HELICASE SRS2"/>
    <property type="match status" value="1"/>
</dbReference>
<keyword evidence="9" id="KW-0234">DNA repair</keyword>
<dbReference type="GO" id="GO:0004527">
    <property type="term" value="F:exonuclease activity"/>
    <property type="evidence" value="ECO:0007669"/>
    <property type="project" value="UniProtKB-KW"/>
</dbReference>
<keyword evidence="8" id="KW-0238">DNA-binding</keyword>
<keyword evidence="1" id="KW-0540">Nuclease</keyword>
<keyword evidence="4 15" id="KW-0378">Hydrolase</keyword>
<evidence type="ECO:0000259" key="17">
    <source>
        <dbReference type="PROSITE" id="PS51198"/>
    </source>
</evidence>
<dbReference type="InterPro" id="IPR027417">
    <property type="entry name" value="P-loop_NTPase"/>
</dbReference>
<accession>A0A839UK06</accession>
<sequence length="1150" mass="127385">MSAPIDAKVRAQALDIHHSFAVSAPAGSGKTGLLSQRVLALLATCEAPEELLAITFTRKAAGEMRDRITAALWHAKTQPCPTSPHEATTWQLARNLLDRDAQLNWSLLESPNRLRIQTIDGLSRQIAKQLPFASGMGSLPEPSDQPEPLYRAAILALYEKLESQHPIADDLATLLLELDNRFDTFENLLLSLLKQRDQWLGLALAGQTSGAKDYLESSLKSIIISELEPIINVLSTHELSLCELARYAAENLQHDPKQALKPSPILQLAALKALPRGLGDAELPATVSQYQALLELLLTAGKDGGWRKRLDKTMGFPTERSPEVSKAFASAQKTRLAGLIGELSERPELLAQLQLLRTLPAPCYQPHQWRLLEALTRVLPHLVAELTLVFSREGCSDFIDTAQAALTALGQLDEPSELALRLDYQIRHILIDEFQDTSVPQRQLIEHLTAGWEPGDGRTLFIVGDGMQSCYGFRNAKVGIFLQARAHGIGDVPLTPLDLKVNFRSQQGVVDWVNTHFSAAFPARDDVTRGQVRYQPSVAARAALEEKAVQLNLLINETDQDGGNPNEAEAEAVVTLIQKLRQQAPDQTIALLARTRSHLRACLRRLDHAGLRYQAAEFDNLSDRMAVQDLMSLLRALLNPTDRISWLSLLRAPWCGLSNADLLALTQSEGPALPDGHPCLWAQMQSANAATGLSTEGGLALTRTVKVLQLTLAQRARKPLRDWLEGCWQALGGQHSLLEASDLANAQTFFDLLEAHTDGDGLRDWQAFEDAVSRLFAAPSSDADPRLQVMTIHKSKGLEFDQVIIPGLHRTPRADSRELLLWLDQIDHKGDQQVLMSPLSNYEDSDLYHFIQHEKNQRTRTEATRLFYVGATRAIRQLHLFASAKQKDGELMPPAKSSLLASIWQTAHPDAVRIPIGESGDATQNSLVGANKIRRISPEWQWQEPPCATPLATYRGKTTGPVTTENPLNRPDPQLFYEKDARVTGTLLHAEIQYLTESGRLPTADYLASSHPLLVTQLRANGVQHIEAAIAKIHRALEQIAKSETGPWLLNPSHKDSATELVLWESSPQGGKQWVIDRTFVADGVRWVIDYKGSEPSPQQSLDAFVSEQVNRYQMQLSTYSRLVRTLGPEPVRAALYFPLCDHFQPVDVA</sequence>
<dbReference type="InterPro" id="IPR014016">
    <property type="entry name" value="UvrD-like_ATP-bd"/>
</dbReference>
<evidence type="ECO:0000256" key="9">
    <source>
        <dbReference type="ARBA" id="ARBA00023204"/>
    </source>
</evidence>
<dbReference type="PANTHER" id="PTHR11070">
    <property type="entry name" value="UVRD / RECB / PCRA DNA HELICASE FAMILY MEMBER"/>
    <property type="match status" value="1"/>
</dbReference>
<keyword evidence="5 15" id="KW-0347">Helicase</keyword>
<dbReference type="Proteomes" id="UP000559987">
    <property type="component" value="Unassembled WGS sequence"/>
</dbReference>
<evidence type="ECO:0000256" key="5">
    <source>
        <dbReference type="ARBA" id="ARBA00022806"/>
    </source>
</evidence>
<reference evidence="19 20" key="1">
    <citation type="submission" date="2020-08" db="EMBL/GenBank/DDBJ databases">
        <title>Genomic Encyclopedia of Type Strains, Phase III (KMG-III): the genomes of soil and plant-associated and newly described type strains.</title>
        <authorList>
            <person name="Whitman W."/>
        </authorList>
    </citation>
    <scope>NUCLEOTIDE SEQUENCE [LARGE SCALE GENOMIC DNA]</scope>
    <source>
        <strain evidence="19 20">CECT 8571</strain>
    </source>
</reference>
<dbReference type="InterPro" id="IPR011604">
    <property type="entry name" value="PDDEXK-like_dom_sf"/>
</dbReference>
<evidence type="ECO:0000256" key="12">
    <source>
        <dbReference type="ARBA" id="ARBA00034808"/>
    </source>
</evidence>
<feature type="region of interest" description="Disordered" evidence="16">
    <location>
        <begin position="952"/>
        <end position="973"/>
    </location>
</feature>
<keyword evidence="7 15" id="KW-0067">ATP-binding</keyword>
<dbReference type="GO" id="GO:0005524">
    <property type="term" value="F:ATP binding"/>
    <property type="evidence" value="ECO:0007669"/>
    <property type="project" value="UniProtKB-UniRule"/>
</dbReference>
<evidence type="ECO:0000256" key="14">
    <source>
        <dbReference type="ARBA" id="ARBA00048988"/>
    </source>
</evidence>
<dbReference type="EMBL" id="JACHXZ010000002">
    <property type="protein sequence ID" value="MBB3168182.1"/>
    <property type="molecule type" value="Genomic_DNA"/>
</dbReference>
<evidence type="ECO:0000256" key="10">
    <source>
        <dbReference type="ARBA" id="ARBA00023235"/>
    </source>
</evidence>
<evidence type="ECO:0000256" key="11">
    <source>
        <dbReference type="ARBA" id="ARBA00034617"/>
    </source>
</evidence>
<evidence type="ECO:0000256" key="2">
    <source>
        <dbReference type="ARBA" id="ARBA00022741"/>
    </source>
</evidence>
<dbReference type="Gene3D" id="1.10.486.10">
    <property type="entry name" value="PCRA, domain 4"/>
    <property type="match status" value="1"/>
</dbReference>
<evidence type="ECO:0000256" key="13">
    <source>
        <dbReference type="ARBA" id="ARBA00034923"/>
    </source>
</evidence>
<feature type="domain" description="UvrD-like helicase ATP-binding" evidence="17">
    <location>
        <begin position="3"/>
        <end position="506"/>
    </location>
</feature>
<dbReference type="SUPFAM" id="SSF52540">
    <property type="entry name" value="P-loop containing nucleoside triphosphate hydrolases"/>
    <property type="match status" value="1"/>
</dbReference>
<protein>
    <recommendedName>
        <fullName evidence="12">DNA 3'-5' helicase</fullName>
        <ecNumber evidence="12">5.6.2.4</ecNumber>
    </recommendedName>
    <alternativeName>
        <fullName evidence="13">DNA 3'-5' helicase II</fullName>
    </alternativeName>
</protein>
<evidence type="ECO:0000256" key="3">
    <source>
        <dbReference type="ARBA" id="ARBA00022763"/>
    </source>
</evidence>
<evidence type="ECO:0000256" key="4">
    <source>
        <dbReference type="ARBA" id="ARBA00022801"/>
    </source>
</evidence>
<dbReference type="GO" id="GO:0005829">
    <property type="term" value="C:cytosol"/>
    <property type="evidence" value="ECO:0007669"/>
    <property type="project" value="TreeGrafter"/>
</dbReference>
<evidence type="ECO:0000256" key="15">
    <source>
        <dbReference type="PROSITE-ProRule" id="PRU00560"/>
    </source>
</evidence>
<evidence type="ECO:0000256" key="1">
    <source>
        <dbReference type="ARBA" id="ARBA00022722"/>
    </source>
</evidence>
<keyword evidence="2 15" id="KW-0547">Nucleotide-binding</keyword>
<comment type="caution">
    <text evidence="19">The sequence shown here is derived from an EMBL/GenBank/DDBJ whole genome shotgun (WGS) entry which is preliminary data.</text>
</comment>
<dbReference type="PROSITE" id="PS51217">
    <property type="entry name" value="UVRD_HELICASE_CTER"/>
    <property type="match status" value="1"/>
</dbReference>
<dbReference type="GO" id="GO:0003677">
    <property type="term" value="F:DNA binding"/>
    <property type="evidence" value="ECO:0007669"/>
    <property type="project" value="UniProtKB-KW"/>
</dbReference>
<evidence type="ECO:0000256" key="16">
    <source>
        <dbReference type="SAM" id="MobiDB-lite"/>
    </source>
</evidence>
<evidence type="ECO:0000259" key="18">
    <source>
        <dbReference type="PROSITE" id="PS51217"/>
    </source>
</evidence>
<organism evidence="19 20">
    <name type="scientific">Simiduia aestuariiviva</name>
    <dbReference type="NCBI Taxonomy" id="1510459"/>
    <lineage>
        <taxon>Bacteria</taxon>
        <taxon>Pseudomonadati</taxon>
        <taxon>Pseudomonadota</taxon>
        <taxon>Gammaproteobacteria</taxon>
        <taxon>Cellvibrionales</taxon>
        <taxon>Cellvibrionaceae</taxon>
        <taxon>Simiduia</taxon>
    </lineage>
</organism>
<dbReference type="Gene3D" id="3.90.320.10">
    <property type="match status" value="1"/>
</dbReference>
<feature type="domain" description="UvrD-like helicase C-terminal" evidence="18">
    <location>
        <begin position="518"/>
        <end position="797"/>
    </location>
</feature>
<dbReference type="PROSITE" id="PS51198">
    <property type="entry name" value="UVRD_HELICASE_ATP_BIND"/>
    <property type="match status" value="1"/>
</dbReference>
<dbReference type="SUPFAM" id="SSF52980">
    <property type="entry name" value="Restriction endonuclease-like"/>
    <property type="match status" value="1"/>
</dbReference>
<dbReference type="Gene3D" id="3.40.50.300">
    <property type="entry name" value="P-loop containing nucleotide triphosphate hydrolases"/>
    <property type="match status" value="4"/>
</dbReference>
<name>A0A839UK06_9GAMM</name>
<evidence type="ECO:0000256" key="8">
    <source>
        <dbReference type="ARBA" id="ARBA00023125"/>
    </source>
</evidence>
<keyword evidence="6 19" id="KW-0269">Exonuclease</keyword>
<dbReference type="Pfam" id="PF00580">
    <property type="entry name" value="UvrD-helicase"/>
    <property type="match status" value="1"/>
</dbReference>